<dbReference type="Proteomes" id="UP001381693">
    <property type="component" value="Unassembled WGS sequence"/>
</dbReference>
<sequence>MGDELQKEFRRTKALRSKAARQREKEYREKLQVDVIETMKEIQMLTKEKKQRQKHINELQNALKSCESKLHRPNHTDTNKSIEDIHSSSDRTEESSESFQVCEYQLKGSHDSSLFSGNIGPSSVQDTLLYEILDTSSSIPVDKWLAGPSPTTDSQNNQMTETTAWTASRNYEKPSTSAAALACTDETSSSIHSVESPICGFQSYDNHLEQSLETMGSRIVSRSKRKKDKQYTYQKPPHPDPVEEEKRKRAIKAFQNRMRKKTYIVELESKIDNIKQQIVALKNTTFVLNSFSCIIFSTALRS</sequence>
<keyword evidence="3" id="KW-1185">Reference proteome</keyword>
<proteinExistence type="predicted"/>
<protein>
    <recommendedName>
        <fullName evidence="4">BZIP domain-containing protein</fullName>
    </recommendedName>
</protein>
<accession>A0AAN9A677</accession>
<comment type="caution">
    <text evidence="2">The sequence shown here is derived from an EMBL/GenBank/DDBJ whole genome shotgun (WGS) entry which is preliminary data.</text>
</comment>
<dbReference type="AlphaFoldDB" id="A0AAN9A677"/>
<dbReference type="EMBL" id="JAXCGZ010015100">
    <property type="protein sequence ID" value="KAK7071317.1"/>
    <property type="molecule type" value="Genomic_DNA"/>
</dbReference>
<feature type="region of interest" description="Disordered" evidence="1">
    <location>
        <begin position="218"/>
        <end position="245"/>
    </location>
</feature>
<feature type="region of interest" description="Disordered" evidence="1">
    <location>
        <begin position="1"/>
        <end position="26"/>
    </location>
</feature>
<evidence type="ECO:0000313" key="3">
    <source>
        <dbReference type="Proteomes" id="UP001381693"/>
    </source>
</evidence>
<evidence type="ECO:0000256" key="1">
    <source>
        <dbReference type="SAM" id="MobiDB-lite"/>
    </source>
</evidence>
<name>A0AAN9A677_HALRR</name>
<organism evidence="2 3">
    <name type="scientific">Halocaridina rubra</name>
    <name type="common">Hawaiian red shrimp</name>
    <dbReference type="NCBI Taxonomy" id="373956"/>
    <lineage>
        <taxon>Eukaryota</taxon>
        <taxon>Metazoa</taxon>
        <taxon>Ecdysozoa</taxon>
        <taxon>Arthropoda</taxon>
        <taxon>Crustacea</taxon>
        <taxon>Multicrustacea</taxon>
        <taxon>Malacostraca</taxon>
        <taxon>Eumalacostraca</taxon>
        <taxon>Eucarida</taxon>
        <taxon>Decapoda</taxon>
        <taxon>Pleocyemata</taxon>
        <taxon>Caridea</taxon>
        <taxon>Atyoidea</taxon>
        <taxon>Atyidae</taxon>
        <taxon>Halocaridina</taxon>
    </lineage>
</organism>
<feature type="region of interest" description="Disordered" evidence="1">
    <location>
        <begin position="64"/>
        <end position="97"/>
    </location>
</feature>
<gene>
    <name evidence="2" type="ORF">SK128_000223</name>
</gene>
<reference evidence="2 3" key="1">
    <citation type="submission" date="2023-11" db="EMBL/GenBank/DDBJ databases">
        <title>Halocaridina rubra genome assembly.</title>
        <authorList>
            <person name="Smith C."/>
        </authorList>
    </citation>
    <scope>NUCLEOTIDE SEQUENCE [LARGE SCALE GENOMIC DNA]</scope>
    <source>
        <strain evidence="2">EP-1</strain>
        <tissue evidence="2">Whole</tissue>
    </source>
</reference>
<feature type="compositionally biased region" description="Basic and acidic residues" evidence="1">
    <location>
        <begin position="66"/>
        <end position="94"/>
    </location>
</feature>
<evidence type="ECO:0008006" key="4">
    <source>
        <dbReference type="Google" id="ProtNLM"/>
    </source>
</evidence>
<evidence type="ECO:0000313" key="2">
    <source>
        <dbReference type="EMBL" id="KAK7071317.1"/>
    </source>
</evidence>
<feature type="compositionally biased region" description="Basic and acidic residues" evidence="1">
    <location>
        <begin position="1"/>
        <end position="11"/>
    </location>
</feature>